<reference evidence="2 3" key="1">
    <citation type="submission" date="2020-06" db="EMBL/GenBank/DDBJ databases">
        <authorList>
            <person name="Li R."/>
            <person name="Bekaert M."/>
        </authorList>
    </citation>
    <scope>NUCLEOTIDE SEQUENCE [LARGE SCALE GENOMIC DNA]</scope>
    <source>
        <strain evidence="3">wild</strain>
    </source>
</reference>
<organism evidence="2 3">
    <name type="scientific">Mytilus coruscus</name>
    <name type="common">Sea mussel</name>
    <dbReference type="NCBI Taxonomy" id="42192"/>
    <lineage>
        <taxon>Eukaryota</taxon>
        <taxon>Metazoa</taxon>
        <taxon>Spiralia</taxon>
        <taxon>Lophotrochozoa</taxon>
        <taxon>Mollusca</taxon>
        <taxon>Bivalvia</taxon>
        <taxon>Autobranchia</taxon>
        <taxon>Pteriomorphia</taxon>
        <taxon>Mytilida</taxon>
        <taxon>Mytiloidea</taxon>
        <taxon>Mytilidae</taxon>
        <taxon>Mytilinae</taxon>
        <taxon>Mytilus</taxon>
    </lineage>
</organism>
<proteinExistence type="predicted"/>
<dbReference type="OrthoDB" id="10442631at2759"/>
<dbReference type="Proteomes" id="UP000507470">
    <property type="component" value="Unassembled WGS sequence"/>
</dbReference>
<evidence type="ECO:0000313" key="2">
    <source>
        <dbReference type="EMBL" id="CAC5426452.1"/>
    </source>
</evidence>
<dbReference type="EMBL" id="CACVKT020010430">
    <property type="protein sequence ID" value="CAC5426452.1"/>
    <property type="molecule type" value="Genomic_DNA"/>
</dbReference>
<keyword evidence="3" id="KW-1185">Reference proteome</keyword>
<feature type="compositionally biased region" description="Basic and acidic residues" evidence="1">
    <location>
        <begin position="10"/>
        <end position="20"/>
    </location>
</feature>
<sequence length="234" mass="26324">MRKLKSKRDKRTEEEVHTSDEQETQEPFALHESLYETIDDSHLDSILVPQTCNLNMEKDCNSRSSGSLANYSDDRSSYLEPFSSPITKISSCQREDQSQKTFPSAKTFICIENQNSCSPNLENDSESSSSGSSTNCNDDQSIYLQPLSSLITKDSSCHREEHSRNIFPSANTSTCIEDQTSCDPYPAIEEDDLSSELSENAAYDRSSYLHPYNTLINKTSSCHIYETCQNGPFS</sequence>
<dbReference type="AlphaFoldDB" id="A0A6J8F2V1"/>
<evidence type="ECO:0000313" key="3">
    <source>
        <dbReference type="Proteomes" id="UP000507470"/>
    </source>
</evidence>
<protein>
    <submittedName>
        <fullName evidence="2">Uncharacterized protein</fullName>
    </submittedName>
</protein>
<name>A0A6J8F2V1_MYTCO</name>
<evidence type="ECO:0000256" key="1">
    <source>
        <dbReference type="SAM" id="MobiDB-lite"/>
    </source>
</evidence>
<gene>
    <name evidence="2" type="ORF">MCOR_58152</name>
</gene>
<accession>A0A6J8F2V1</accession>
<feature type="region of interest" description="Disordered" evidence="1">
    <location>
        <begin position="1"/>
        <end position="28"/>
    </location>
</feature>